<proteinExistence type="predicted"/>
<dbReference type="SUPFAM" id="SSF141868">
    <property type="entry name" value="EAL domain-like"/>
    <property type="match status" value="1"/>
</dbReference>
<protein>
    <submittedName>
        <fullName evidence="8">EAL domain-containing protein</fullName>
    </submittedName>
</protein>
<dbReference type="InterPro" id="IPR000014">
    <property type="entry name" value="PAS"/>
</dbReference>
<dbReference type="FunFam" id="3.20.20.450:FF:000001">
    <property type="entry name" value="Cyclic di-GMP phosphodiesterase yahA"/>
    <property type="match status" value="1"/>
</dbReference>
<dbReference type="CDD" id="cd00130">
    <property type="entry name" value="PAS"/>
    <property type="match status" value="2"/>
</dbReference>
<feature type="domain" description="GGDEF" evidence="7">
    <location>
        <begin position="393"/>
        <end position="526"/>
    </location>
</feature>
<dbReference type="SMART" id="SM00052">
    <property type="entry name" value="EAL"/>
    <property type="match status" value="1"/>
</dbReference>
<feature type="transmembrane region" description="Helical" evidence="2">
    <location>
        <begin position="70"/>
        <end position="92"/>
    </location>
</feature>
<dbReference type="InterPro" id="IPR001789">
    <property type="entry name" value="Sig_transdc_resp-reg_receiver"/>
</dbReference>
<gene>
    <name evidence="8" type="ORF">E4633_02595</name>
</gene>
<accession>A0A4V3P066</accession>
<feature type="domain" description="PAC" evidence="5">
    <location>
        <begin position="309"/>
        <end position="361"/>
    </location>
</feature>
<dbReference type="Gene3D" id="3.30.450.20">
    <property type="entry name" value="PAS domain"/>
    <property type="match status" value="2"/>
</dbReference>
<dbReference type="CDD" id="cd01948">
    <property type="entry name" value="EAL"/>
    <property type="match status" value="1"/>
</dbReference>
<feature type="domain" description="EAL" evidence="6">
    <location>
        <begin position="535"/>
        <end position="789"/>
    </location>
</feature>
<dbReference type="InterPro" id="IPR043128">
    <property type="entry name" value="Rev_trsase/Diguanyl_cyclase"/>
</dbReference>
<dbReference type="SUPFAM" id="SSF55073">
    <property type="entry name" value="Nucleotide cyclase"/>
    <property type="match status" value="1"/>
</dbReference>
<dbReference type="InterPro" id="IPR013767">
    <property type="entry name" value="PAS_fold"/>
</dbReference>
<reference evidence="8 9" key="1">
    <citation type="submission" date="2019-04" db="EMBL/GenBank/DDBJ databases">
        <title>Geobacter oryzae sp. nov., ferric-reducing bacteria isolated from paddy soil.</title>
        <authorList>
            <person name="Xu Z."/>
            <person name="Masuda Y."/>
            <person name="Itoh H."/>
            <person name="Senoo K."/>
        </authorList>
    </citation>
    <scope>NUCLEOTIDE SEQUENCE [LARGE SCALE GENOMIC DNA]</scope>
    <source>
        <strain evidence="8 9">Red111</strain>
    </source>
</reference>
<dbReference type="PROSITE" id="PS50887">
    <property type="entry name" value="GGDEF"/>
    <property type="match status" value="1"/>
</dbReference>
<keyword evidence="9" id="KW-1185">Reference proteome</keyword>
<dbReference type="InterPro" id="IPR000160">
    <property type="entry name" value="GGDEF_dom"/>
</dbReference>
<dbReference type="Pfam" id="PF00563">
    <property type="entry name" value="EAL"/>
    <property type="match status" value="1"/>
</dbReference>
<dbReference type="PROSITE" id="PS50883">
    <property type="entry name" value="EAL"/>
    <property type="match status" value="1"/>
</dbReference>
<dbReference type="InterPro" id="IPR000700">
    <property type="entry name" value="PAS-assoc_C"/>
</dbReference>
<keyword evidence="2" id="KW-0472">Membrane</keyword>
<dbReference type="PROSITE" id="PS50110">
    <property type="entry name" value="RESPONSE_REGULATORY"/>
    <property type="match status" value="1"/>
</dbReference>
<dbReference type="Gene3D" id="3.40.50.2300">
    <property type="match status" value="1"/>
</dbReference>
<feature type="domain" description="Response regulatory" evidence="3">
    <location>
        <begin position="804"/>
        <end position="919"/>
    </location>
</feature>
<organism evidence="8 9">
    <name type="scientific">Geomonas terrae</name>
    <dbReference type="NCBI Taxonomy" id="2562681"/>
    <lineage>
        <taxon>Bacteria</taxon>
        <taxon>Pseudomonadati</taxon>
        <taxon>Thermodesulfobacteriota</taxon>
        <taxon>Desulfuromonadia</taxon>
        <taxon>Geobacterales</taxon>
        <taxon>Geobacteraceae</taxon>
        <taxon>Geomonas</taxon>
    </lineage>
</organism>
<dbReference type="SUPFAM" id="SSF52172">
    <property type="entry name" value="CheY-like"/>
    <property type="match status" value="1"/>
</dbReference>
<dbReference type="CDD" id="cd01949">
    <property type="entry name" value="GGDEF"/>
    <property type="match status" value="1"/>
</dbReference>
<dbReference type="InterPro" id="IPR029787">
    <property type="entry name" value="Nucleotide_cyclase"/>
</dbReference>
<keyword evidence="1" id="KW-0597">Phosphoprotein</keyword>
<evidence type="ECO:0000259" key="5">
    <source>
        <dbReference type="PROSITE" id="PS50113"/>
    </source>
</evidence>
<dbReference type="SUPFAM" id="SSF55785">
    <property type="entry name" value="PYP-like sensor domain (PAS domain)"/>
    <property type="match status" value="2"/>
</dbReference>
<evidence type="ECO:0000313" key="8">
    <source>
        <dbReference type="EMBL" id="TGU74372.1"/>
    </source>
</evidence>
<name>A0A4V3P066_9BACT</name>
<dbReference type="PANTHER" id="PTHR44757:SF2">
    <property type="entry name" value="BIOFILM ARCHITECTURE MAINTENANCE PROTEIN MBAA"/>
    <property type="match status" value="1"/>
</dbReference>
<comment type="caution">
    <text evidence="8">The sequence shown here is derived from an EMBL/GenBank/DDBJ whole genome shotgun (WGS) entry which is preliminary data.</text>
</comment>
<keyword evidence="2" id="KW-0812">Transmembrane</keyword>
<dbReference type="PANTHER" id="PTHR44757">
    <property type="entry name" value="DIGUANYLATE CYCLASE DGCP"/>
    <property type="match status" value="1"/>
</dbReference>
<dbReference type="InterPro" id="IPR035965">
    <property type="entry name" value="PAS-like_dom_sf"/>
</dbReference>
<dbReference type="PROSITE" id="PS50112">
    <property type="entry name" value="PAS"/>
    <property type="match status" value="2"/>
</dbReference>
<feature type="modified residue" description="4-aspartylphosphate" evidence="1">
    <location>
        <position position="853"/>
    </location>
</feature>
<dbReference type="GO" id="GO:0000160">
    <property type="term" value="P:phosphorelay signal transduction system"/>
    <property type="evidence" value="ECO:0007669"/>
    <property type="project" value="InterPro"/>
</dbReference>
<evidence type="ECO:0000259" key="6">
    <source>
        <dbReference type="PROSITE" id="PS50883"/>
    </source>
</evidence>
<dbReference type="AlphaFoldDB" id="A0A4V3P066"/>
<dbReference type="InterPro" id="IPR035919">
    <property type="entry name" value="EAL_sf"/>
</dbReference>
<feature type="domain" description="PAS" evidence="4">
    <location>
        <begin position="220"/>
        <end position="292"/>
    </location>
</feature>
<dbReference type="EMBL" id="SRSC01000001">
    <property type="protein sequence ID" value="TGU74372.1"/>
    <property type="molecule type" value="Genomic_DNA"/>
</dbReference>
<dbReference type="Proteomes" id="UP000306416">
    <property type="component" value="Unassembled WGS sequence"/>
</dbReference>
<dbReference type="Gene3D" id="3.30.70.270">
    <property type="match status" value="1"/>
</dbReference>
<dbReference type="SMART" id="SM00091">
    <property type="entry name" value="PAS"/>
    <property type="match status" value="2"/>
</dbReference>
<dbReference type="SMART" id="SM00267">
    <property type="entry name" value="GGDEF"/>
    <property type="match status" value="1"/>
</dbReference>
<dbReference type="PROSITE" id="PS50113">
    <property type="entry name" value="PAC"/>
    <property type="match status" value="1"/>
</dbReference>
<feature type="domain" description="PAS" evidence="4">
    <location>
        <begin position="103"/>
        <end position="156"/>
    </location>
</feature>
<keyword evidence="2" id="KW-1133">Transmembrane helix</keyword>
<dbReference type="NCBIfam" id="TIGR00254">
    <property type="entry name" value="GGDEF"/>
    <property type="match status" value="1"/>
</dbReference>
<dbReference type="CDD" id="cd17569">
    <property type="entry name" value="REC_HupR-like"/>
    <property type="match status" value="1"/>
</dbReference>
<sequence>MKKRPISSSSGILWTEEPLIGRHMKPTTSQDNLLTARPLAVLGLLLMVTFVTESVVMSLLSYLFPSLDGLPAVFTDALFLTALSAPAVWWLIARPLELLARRESVTARTVLRSIAEAVIIFDANGTIYTLNHAAETIFGYAPGEMEGRDILLVLPEIAPSEPPLAWGRPPGESRGRHRDGTLLPVEVSVGELELPRGGKFIAIVRDIRPLKRALAAAEEQHALLGSLLQQSAVPVFVLDPEHRVLIWNRACEELTGRKAREMVGTDLAWQAFYPSPTPVLADLVITGELERAREGCGPVRQSHLIPEGLQAEGWYTDLNGRDRYIVFDAAPVRSGSGKLLAVIESLEDITQRKRYEEQLEYQASYDLLTGLVNRNLLADRMRQALLMSRRERREVALFMLDLDSFQSVNDAVGHDEGDRLLKVIAERLAGCVRAEDTVARRDSDEFVVLISDPAASDNAALIAGKLQEAVARPIRLAGREVAVTASVGIAVHPRDGEDAPTLLRNAEAALYRAKELGHQNFQFHTGEMNARSLARMTLENHLRHALERQELVVYYQPKASLSSGAVVGMEALLRWHSPELGVVPPDTFIPLAEETGLILPIGAWVLKTACAQNRAWRDAGIPSPPVAVNLSPRQFRQHDIAAVVAQVLVETGLEPHLLELEITEGMVMQDATRVTAVLGELKQMGLTLAMDDFGTGYSSLGYLKRFPFDKLKIDKSFVRDITRDPDSAAIAKAVIAMAHSLHLKVIAEGVETQGQLNYLQSQGCDEIQGYFLSKPVPAAEFERLLAEQRQLTVHEPGAVCPEKTVLVVDDDEGILGALQRVLLNEGYNVLTAKNAEEAFELLSLNRVLVILSDFRMPGMDGAEFLRRARELYPETVRIMLSGYADINAITNAVNLGAVYKVMYKPWGENDIKENVGEAFRHYALLHSSR</sequence>
<feature type="transmembrane region" description="Helical" evidence="2">
    <location>
        <begin position="39"/>
        <end position="64"/>
    </location>
</feature>
<evidence type="ECO:0000313" key="9">
    <source>
        <dbReference type="Proteomes" id="UP000306416"/>
    </source>
</evidence>
<evidence type="ECO:0000259" key="3">
    <source>
        <dbReference type="PROSITE" id="PS50110"/>
    </source>
</evidence>
<evidence type="ECO:0000256" key="1">
    <source>
        <dbReference type="PROSITE-ProRule" id="PRU00169"/>
    </source>
</evidence>
<dbReference type="Pfam" id="PF00989">
    <property type="entry name" value="PAS"/>
    <property type="match status" value="2"/>
</dbReference>
<evidence type="ECO:0000259" key="7">
    <source>
        <dbReference type="PROSITE" id="PS50887"/>
    </source>
</evidence>
<dbReference type="NCBIfam" id="TIGR00229">
    <property type="entry name" value="sensory_box"/>
    <property type="match status" value="2"/>
</dbReference>
<dbReference type="Pfam" id="PF00990">
    <property type="entry name" value="GGDEF"/>
    <property type="match status" value="1"/>
</dbReference>
<dbReference type="GO" id="GO:0006355">
    <property type="term" value="P:regulation of DNA-templated transcription"/>
    <property type="evidence" value="ECO:0007669"/>
    <property type="project" value="InterPro"/>
</dbReference>
<dbReference type="InterPro" id="IPR052155">
    <property type="entry name" value="Biofilm_reg_signaling"/>
</dbReference>
<dbReference type="SMART" id="SM00448">
    <property type="entry name" value="REC"/>
    <property type="match status" value="1"/>
</dbReference>
<dbReference type="InterPro" id="IPR001633">
    <property type="entry name" value="EAL_dom"/>
</dbReference>
<evidence type="ECO:0000259" key="4">
    <source>
        <dbReference type="PROSITE" id="PS50112"/>
    </source>
</evidence>
<dbReference type="Gene3D" id="3.20.20.450">
    <property type="entry name" value="EAL domain"/>
    <property type="match status" value="1"/>
</dbReference>
<evidence type="ECO:0000256" key="2">
    <source>
        <dbReference type="SAM" id="Phobius"/>
    </source>
</evidence>
<dbReference type="InterPro" id="IPR011006">
    <property type="entry name" value="CheY-like_superfamily"/>
</dbReference>
<dbReference type="Pfam" id="PF00072">
    <property type="entry name" value="Response_reg"/>
    <property type="match status" value="1"/>
</dbReference>